<protein>
    <recommendedName>
        <fullName evidence="4">Peptidylprolyl isomerase</fullName>
    </recommendedName>
</protein>
<dbReference type="InterPro" id="IPR019734">
    <property type="entry name" value="TPR_rpt"/>
</dbReference>
<dbReference type="Pfam" id="PF14559">
    <property type="entry name" value="TPR_19"/>
    <property type="match status" value="1"/>
</dbReference>
<evidence type="ECO:0000313" key="2">
    <source>
        <dbReference type="EMBL" id="CAE8635758.1"/>
    </source>
</evidence>
<dbReference type="PANTHER" id="PTHR46512:SF10">
    <property type="entry name" value="FK506-BINDING PROTEIN-LIKE"/>
    <property type="match status" value="1"/>
</dbReference>
<evidence type="ECO:0000256" key="1">
    <source>
        <dbReference type="PROSITE-ProRule" id="PRU00339"/>
    </source>
</evidence>
<dbReference type="Gene3D" id="1.25.40.10">
    <property type="entry name" value="Tetratricopeptide repeat domain"/>
    <property type="match status" value="1"/>
</dbReference>
<keyword evidence="3" id="KW-1185">Reference proteome</keyword>
<name>A0A813HDQ3_POLGL</name>
<keyword evidence="1" id="KW-0802">TPR repeat</keyword>
<feature type="non-terminal residue" evidence="2">
    <location>
        <position position="1"/>
    </location>
</feature>
<proteinExistence type="predicted"/>
<organism evidence="2 3">
    <name type="scientific">Polarella glacialis</name>
    <name type="common">Dinoflagellate</name>
    <dbReference type="NCBI Taxonomy" id="89957"/>
    <lineage>
        <taxon>Eukaryota</taxon>
        <taxon>Sar</taxon>
        <taxon>Alveolata</taxon>
        <taxon>Dinophyceae</taxon>
        <taxon>Suessiales</taxon>
        <taxon>Suessiaceae</taxon>
        <taxon>Polarella</taxon>
    </lineage>
</organism>
<reference evidence="2" key="1">
    <citation type="submission" date="2021-02" db="EMBL/GenBank/DDBJ databases">
        <authorList>
            <person name="Dougan E. K."/>
            <person name="Rhodes N."/>
            <person name="Thang M."/>
            <person name="Chan C."/>
        </authorList>
    </citation>
    <scope>NUCLEOTIDE SEQUENCE</scope>
</reference>
<dbReference type="SUPFAM" id="SSF48452">
    <property type="entry name" value="TPR-like"/>
    <property type="match status" value="1"/>
</dbReference>
<evidence type="ECO:0000313" key="3">
    <source>
        <dbReference type="Proteomes" id="UP000654075"/>
    </source>
</evidence>
<dbReference type="InterPro" id="IPR050754">
    <property type="entry name" value="FKBP4/5/8-like"/>
</dbReference>
<dbReference type="InterPro" id="IPR011990">
    <property type="entry name" value="TPR-like_helical_dom_sf"/>
</dbReference>
<dbReference type="EMBL" id="CAJNNV010031345">
    <property type="protein sequence ID" value="CAE8635758.1"/>
    <property type="molecule type" value="Genomic_DNA"/>
</dbReference>
<accession>A0A813HDQ3</accession>
<dbReference type="Proteomes" id="UP000654075">
    <property type="component" value="Unassembled WGS sequence"/>
</dbReference>
<gene>
    <name evidence="2" type="ORF">PGLA1383_LOCUS51333</name>
</gene>
<comment type="caution">
    <text evidence="2">The sequence shown here is derived from an EMBL/GenBank/DDBJ whole genome shotgun (WGS) entry which is preliminary data.</text>
</comment>
<feature type="repeat" description="TPR" evidence="1">
    <location>
        <begin position="45"/>
        <end position="78"/>
    </location>
</feature>
<evidence type="ECO:0008006" key="4">
    <source>
        <dbReference type="Google" id="ProtNLM"/>
    </source>
</evidence>
<sequence length="98" mass="11135">AELLEARELGRVAKLNRAACLLKLGDFKTVKDLCSQVLKEDPCNPKALFRRSKAQVSLKEYSAAIEDLERLLQVEPESSEGQKLLKEVRLLQKKNDRL</sequence>
<dbReference type="SMART" id="SM00028">
    <property type="entry name" value="TPR"/>
    <property type="match status" value="2"/>
</dbReference>
<dbReference type="AlphaFoldDB" id="A0A813HDQ3"/>
<feature type="non-terminal residue" evidence="2">
    <location>
        <position position="98"/>
    </location>
</feature>
<dbReference type="PROSITE" id="PS50005">
    <property type="entry name" value="TPR"/>
    <property type="match status" value="1"/>
</dbReference>
<dbReference type="OrthoDB" id="5973539at2759"/>
<dbReference type="PANTHER" id="PTHR46512">
    <property type="entry name" value="PEPTIDYLPROLYL ISOMERASE"/>
    <property type="match status" value="1"/>
</dbReference>